<protein>
    <submittedName>
        <fullName evidence="1">Uncharacterized protein</fullName>
    </submittedName>
</protein>
<organism evidence="1 2">
    <name type="scientific">Cuscuta europaea</name>
    <name type="common">European dodder</name>
    <dbReference type="NCBI Taxonomy" id="41803"/>
    <lineage>
        <taxon>Eukaryota</taxon>
        <taxon>Viridiplantae</taxon>
        <taxon>Streptophyta</taxon>
        <taxon>Embryophyta</taxon>
        <taxon>Tracheophyta</taxon>
        <taxon>Spermatophyta</taxon>
        <taxon>Magnoliopsida</taxon>
        <taxon>eudicotyledons</taxon>
        <taxon>Gunneridae</taxon>
        <taxon>Pentapetalae</taxon>
        <taxon>asterids</taxon>
        <taxon>lamiids</taxon>
        <taxon>Solanales</taxon>
        <taxon>Convolvulaceae</taxon>
        <taxon>Cuscuteae</taxon>
        <taxon>Cuscuta</taxon>
        <taxon>Cuscuta subgen. Cuscuta</taxon>
    </lineage>
</organism>
<evidence type="ECO:0000313" key="1">
    <source>
        <dbReference type="EMBL" id="CAH9074400.1"/>
    </source>
</evidence>
<accession>A0A9P1E213</accession>
<dbReference type="Proteomes" id="UP001152484">
    <property type="component" value="Unassembled WGS sequence"/>
</dbReference>
<dbReference type="OrthoDB" id="1934862at2759"/>
<sequence>MFKKLTRLKLLCDKKRDHVIIVMNIGFVTIGAKEYFIVEIVSDELGDAPETQIRISLSLNTMTGFGSYSTMQLDATLFNPSMTVLDDSGSTHNFIHQRLVPMNTLQQHPGDFGGQWRPGTHHWYMFASYVPC</sequence>
<reference evidence="1" key="1">
    <citation type="submission" date="2022-07" db="EMBL/GenBank/DDBJ databases">
        <authorList>
            <person name="Macas J."/>
            <person name="Novak P."/>
            <person name="Neumann P."/>
        </authorList>
    </citation>
    <scope>NUCLEOTIDE SEQUENCE</scope>
</reference>
<gene>
    <name evidence="1" type="ORF">CEURO_LOCUS5134</name>
</gene>
<comment type="caution">
    <text evidence="1">The sequence shown here is derived from an EMBL/GenBank/DDBJ whole genome shotgun (WGS) entry which is preliminary data.</text>
</comment>
<dbReference type="EMBL" id="CAMAPE010000009">
    <property type="protein sequence ID" value="CAH9074400.1"/>
    <property type="molecule type" value="Genomic_DNA"/>
</dbReference>
<dbReference type="AlphaFoldDB" id="A0A9P1E213"/>
<name>A0A9P1E213_CUSEU</name>
<proteinExistence type="predicted"/>
<keyword evidence="2" id="KW-1185">Reference proteome</keyword>
<evidence type="ECO:0000313" key="2">
    <source>
        <dbReference type="Proteomes" id="UP001152484"/>
    </source>
</evidence>